<evidence type="ECO:0000313" key="4">
    <source>
        <dbReference type="Proteomes" id="UP000001542"/>
    </source>
</evidence>
<dbReference type="InterPro" id="IPR029056">
    <property type="entry name" value="Ribokinase-like"/>
</dbReference>
<dbReference type="Gene3D" id="3.40.1190.20">
    <property type="match status" value="1"/>
</dbReference>
<reference evidence="3" key="1">
    <citation type="submission" date="2006-10" db="EMBL/GenBank/DDBJ databases">
        <authorList>
            <person name="Amadeo P."/>
            <person name="Zhao Q."/>
            <person name="Wortman J."/>
            <person name="Fraser-Liggett C."/>
            <person name="Carlton J."/>
        </authorList>
    </citation>
    <scope>NUCLEOTIDE SEQUENCE</scope>
    <source>
        <strain evidence="3">G3</strain>
    </source>
</reference>
<dbReference type="EMBL" id="DS113384">
    <property type="protein sequence ID" value="EAY08154.1"/>
    <property type="molecule type" value="Genomic_DNA"/>
</dbReference>
<dbReference type="KEGG" id="tva:4766052"/>
<reference evidence="3" key="2">
    <citation type="journal article" date="2007" name="Science">
        <title>Draft genome sequence of the sexually transmitted pathogen Trichomonas vaginalis.</title>
        <authorList>
            <person name="Carlton J.M."/>
            <person name="Hirt R.P."/>
            <person name="Silva J.C."/>
            <person name="Delcher A.L."/>
            <person name="Schatz M."/>
            <person name="Zhao Q."/>
            <person name="Wortman J.R."/>
            <person name="Bidwell S.L."/>
            <person name="Alsmark U.C.M."/>
            <person name="Besteiro S."/>
            <person name="Sicheritz-Ponten T."/>
            <person name="Noel C.J."/>
            <person name="Dacks J.B."/>
            <person name="Foster P.G."/>
            <person name="Simillion C."/>
            <person name="Van de Peer Y."/>
            <person name="Miranda-Saavedra D."/>
            <person name="Barton G.J."/>
            <person name="Westrop G.D."/>
            <person name="Mueller S."/>
            <person name="Dessi D."/>
            <person name="Fiori P.L."/>
            <person name="Ren Q."/>
            <person name="Paulsen I."/>
            <person name="Zhang H."/>
            <person name="Bastida-Corcuera F.D."/>
            <person name="Simoes-Barbosa A."/>
            <person name="Brown M.T."/>
            <person name="Hayes R.D."/>
            <person name="Mukherjee M."/>
            <person name="Okumura C.Y."/>
            <person name="Schneider R."/>
            <person name="Smith A.J."/>
            <person name="Vanacova S."/>
            <person name="Villalvazo M."/>
            <person name="Haas B.J."/>
            <person name="Pertea M."/>
            <person name="Feldblyum T.V."/>
            <person name="Utterback T.R."/>
            <person name="Shu C.L."/>
            <person name="Osoegawa K."/>
            <person name="de Jong P.J."/>
            <person name="Hrdy I."/>
            <person name="Horvathova L."/>
            <person name="Zubacova Z."/>
            <person name="Dolezal P."/>
            <person name="Malik S.B."/>
            <person name="Logsdon J.M. Jr."/>
            <person name="Henze K."/>
            <person name="Gupta A."/>
            <person name="Wang C.C."/>
            <person name="Dunne R.L."/>
            <person name="Upcroft J.A."/>
            <person name="Upcroft P."/>
            <person name="White O."/>
            <person name="Salzberg S.L."/>
            <person name="Tang P."/>
            <person name="Chiu C.-H."/>
            <person name="Lee Y.-S."/>
            <person name="Embley T.M."/>
            <person name="Coombs G.H."/>
            <person name="Mottram J.C."/>
            <person name="Tachezy J."/>
            <person name="Fraser-Liggett C.M."/>
            <person name="Johnson P.J."/>
        </authorList>
    </citation>
    <scope>NUCLEOTIDE SEQUENCE [LARGE SCALE GENOMIC DNA]</scope>
    <source>
        <strain evidence="3">G3</strain>
    </source>
</reference>
<keyword evidence="4" id="KW-1185">Reference proteome</keyword>
<dbReference type="PANTHER" id="PTHR10584">
    <property type="entry name" value="SUGAR KINASE"/>
    <property type="match status" value="1"/>
</dbReference>
<dbReference type="RefSeq" id="XP_001320377.1">
    <property type="nucleotide sequence ID" value="XM_001320342.1"/>
</dbReference>
<dbReference type="SUPFAM" id="SSF53613">
    <property type="entry name" value="Ribokinase-like"/>
    <property type="match status" value="1"/>
</dbReference>
<sequence>MSDILFVGHCTKDVITINNETSYLPGGGVYFGAVSAGYCLKAHPSDKDIKLIVLTIGKKEDYVKVQHEMDACGAKLILIEDDKTTTFVHSFEDNNPDKRISSVTDIARSFTWDDVKNYKAKFCYVNPLFFGEVDPSLFKLLHQNCEYVSCDAQGLLRHQKDGKVYLKAPENIPAVLDGIDILKVDAGEATALTGIKDDTRKACLQLLSYGPRWVICTQSDYVELHTKESVISSKFGQWSLAGRTGRGDTVSAAFILEHFLAEVDAQKSLDIAATATGKKMMHPGAAVLADYQ</sequence>
<proteinExistence type="predicted"/>
<dbReference type="InParanoid" id="A2EGR6"/>
<dbReference type="Proteomes" id="UP000001542">
    <property type="component" value="Unassembled WGS sequence"/>
</dbReference>
<dbReference type="OMA" id="HIGASIR"/>
<organism evidence="3 4">
    <name type="scientific">Trichomonas vaginalis (strain ATCC PRA-98 / G3)</name>
    <dbReference type="NCBI Taxonomy" id="412133"/>
    <lineage>
        <taxon>Eukaryota</taxon>
        <taxon>Metamonada</taxon>
        <taxon>Parabasalia</taxon>
        <taxon>Trichomonadida</taxon>
        <taxon>Trichomonadidae</taxon>
        <taxon>Trichomonas</taxon>
    </lineage>
</organism>
<dbReference type="GO" id="GO:0004747">
    <property type="term" value="F:ribokinase activity"/>
    <property type="evidence" value="ECO:0000318"/>
    <property type="project" value="GO_Central"/>
</dbReference>
<keyword evidence="1" id="KW-0808">Transferase</keyword>
<dbReference type="AlphaFoldDB" id="A2EGR6"/>
<name>A2EGR6_TRIV3</name>
<dbReference type="PANTHER" id="PTHR10584:SF166">
    <property type="entry name" value="RIBOKINASE"/>
    <property type="match status" value="1"/>
</dbReference>
<protein>
    <submittedName>
        <fullName evidence="3">Uncharacterized protein</fullName>
    </submittedName>
</protein>
<accession>A2EGR6</accession>
<dbReference type="SMR" id="A2EGR6"/>
<keyword evidence="2" id="KW-0418">Kinase</keyword>
<dbReference type="OrthoDB" id="10261195at2759"/>
<evidence type="ECO:0000256" key="2">
    <source>
        <dbReference type="ARBA" id="ARBA00022777"/>
    </source>
</evidence>
<evidence type="ECO:0000313" key="3">
    <source>
        <dbReference type="EMBL" id="EAY08154.1"/>
    </source>
</evidence>
<dbReference type="VEuPathDB" id="TrichDB:TVAGG3_0172880"/>
<evidence type="ECO:0000256" key="1">
    <source>
        <dbReference type="ARBA" id="ARBA00022679"/>
    </source>
</evidence>
<dbReference type="GO" id="GO:0005829">
    <property type="term" value="C:cytosol"/>
    <property type="evidence" value="ECO:0000318"/>
    <property type="project" value="GO_Central"/>
</dbReference>
<gene>
    <name evidence="3" type="ORF">TVAG_302410</name>
</gene>
<dbReference type="VEuPathDB" id="TrichDB:TVAG_302410"/>